<gene>
    <name evidence="1" type="ORF">PoB_003492900</name>
</gene>
<evidence type="ECO:0000313" key="1">
    <source>
        <dbReference type="EMBL" id="GFO08424.1"/>
    </source>
</evidence>
<dbReference type="AlphaFoldDB" id="A0AAV4AQ31"/>
<keyword evidence="2" id="KW-1185">Reference proteome</keyword>
<name>A0AAV4AQ31_9GAST</name>
<accession>A0AAV4AQ31</accession>
<sequence>MVSPHEVILVLHNKLNGCDENSLDRINECQGTALVMLFTSTSLGQTTSPKQKQHIPAGDFPMLLLTPVAFHLFTLSSFHHGSSYCARETEPTRFWFPFDPTQKEEDAGKEAIAMPRFKLSRMLYHTESASKVNGSYSPHSGRQTEVSRHQRWNLLVISLGNHVQKITFPYSARAWNSLDAAKTKFFCFL</sequence>
<organism evidence="1 2">
    <name type="scientific">Plakobranchus ocellatus</name>
    <dbReference type="NCBI Taxonomy" id="259542"/>
    <lineage>
        <taxon>Eukaryota</taxon>
        <taxon>Metazoa</taxon>
        <taxon>Spiralia</taxon>
        <taxon>Lophotrochozoa</taxon>
        <taxon>Mollusca</taxon>
        <taxon>Gastropoda</taxon>
        <taxon>Heterobranchia</taxon>
        <taxon>Euthyneura</taxon>
        <taxon>Panpulmonata</taxon>
        <taxon>Sacoglossa</taxon>
        <taxon>Placobranchoidea</taxon>
        <taxon>Plakobranchidae</taxon>
        <taxon>Plakobranchus</taxon>
    </lineage>
</organism>
<evidence type="ECO:0000313" key="2">
    <source>
        <dbReference type="Proteomes" id="UP000735302"/>
    </source>
</evidence>
<protein>
    <submittedName>
        <fullName evidence="1">Uncharacterized protein</fullName>
    </submittedName>
</protein>
<reference evidence="1 2" key="1">
    <citation type="journal article" date="2021" name="Elife">
        <title>Chloroplast acquisition without the gene transfer in kleptoplastic sea slugs, Plakobranchus ocellatus.</title>
        <authorList>
            <person name="Maeda T."/>
            <person name="Takahashi S."/>
            <person name="Yoshida T."/>
            <person name="Shimamura S."/>
            <person name="Takaki Y."/>
            <person name="Nagai Y."/>
            <person name="Toyoda A."/>
            <person name="Suzuki Y."/>
            <person name="Arimoto A."/>
            <person name="Ishii H."/>
            <person name="Satoh N."/>
            <person name="Nishiyama T."/>
            <person name="Hasebe M."/>
            <person name="Maruyama T."/>
            <person name="Minagawa J."/>
            <person name="Obokata J."/>
            <person name="Shigenobu S."/>
        </authorList>
    </citation>
    <scope>NUCLEOTIDE SEQUENCE [LARGE SCALE GENOMIC DNA]</scope>
</reference>
<dbReference type="Proteomes" id="UP000735302">
    <property type="component" value="Unassembled WGS sequence"/>
</dbReference>
<comment type="caution">
    <text evidence="1">The sequence shown here is derived from an EMBL/GenBank/DDBJ whole genome shotgun (WGS) entry which is preliminary data.</text>
</comment>
<dbReference type="EMBL" id="BLXT01003952">
    <property type="protein sequence ID" value="GFO08424.1"/>
    <property type="molecule type" value="Genomic_DNA"/>
</dbReference>
<proteinExistence type="predicted"/>